<evidence type="ECO:0000256" key="1">
    <source>
        <dbReference type="SAM" id="MobiDB-lite"/>
    </source>
</evidence>
<gene>
    <name evidence="2" type="ORF">AGABI1DRAFT_128236</name>
</gene>
<keyword evidence="3" id="KW-1185">Reference proteome</keyword>
<organism evidence="2 3">
    <name type="scientific">Agaricus bisporus var. burnettii (strain JB137-S8 / ATCC MYA-4627 / FGSC 10392)</name>
    <name type="common">White button mushroom</name>
    <dbReference type="NCBI Taxonomy" id="597362"/>
    <lineage>
        <taxon>Eukaryota</taxon>
        <taxon>Fungi</taxon>
        <taxon>Dikarya</taxon>
        <taxon>Basidiomycota</taxon>
        <taxon>Agaricomycotina</taxon>
        <taxon>Agaricomycetes</taxon>
        <taxon>Agaricomycetidae</taxon>
        <taxon>Agaricales</taxon>
        <taxon>Agaricineae</taxon>
        <taxon>Agaricaceae</taxon>
        <taxon>Agaricus</taxon>
    </lineage>
</organism>
<dbReference type="RefSeq" id="XP_007329837.1">
    <property type="nucleotide sequence ID" value="XM_007329775.1"/>
</dbReference>
<accession>K5WUH8</accession>
<proteinExistence type="predicted"/>
<dbReference type="eggNOG" id="ENOG502S1QP">
    <property type="taxonomic scope" value="Eukaryota"/>
</dbReference>
<dbReference type="EMBL" id="JH971390">
    <property type="protein sequence ID" value="EKM79071.1"/>
    <property type="molecule type" value="Genomic_DNA"/>
</dbReference>
<name>K5WUH8_AGABU</name>
<dbReference type="InParanoid" id="K5WUH8"/>
<reference evidence="3" key="1">
    <citation type="journal article" date="2012" name="Proc. Natl. Acad. Sci. U.S.A.">
        <title>Genome sequence of the button mushroom Agaricus bisporus reveals mechanisms governing adaptation to a humic-rich ecological niche.</title>
        <authorList>
            <person name="Morin E."/>
            <person name="Kohler A."/>
            <person name="Baker A.R."/>
            <person name="Foulongne-Oriol M."/>
            <person name="Lombard V."/>
            <person name="Nagy L.G."/>
            <person name="Ohm R.A."/>
            <person name="Patyshakuliyeva A."/>
            <person name="Brun A."/>
            <person name="Aerts A.L."/>
            <person name="Bailey A.M."/>
            <person name="Billette C."/>
            <person name="Coutinho P.M."/>
            <person name="Deakin G."/>
            <person name="Doddapaneni H."/>
            <person name="Floudas D."/>
            <person name="Grimwood J."/>
            <person name="Hilden K."/>
            <person name="Kuees U."/>
            <person name="LaButti K.M."/>
            <person name="Lapidus A."/>
            <person name="Lindquist E.A."/>
            <person name="Lucas S.M."/>
            <person name="Murat C."/>
            <person name="Riley R.W."/>
            <person name="Salamov A.A."/>
            <person name="Schmutz J."/>
            <person name="Subramanian V."/>
            <person name="Woesten H.A.B."/>
            <person name="Xu J."/>
            <person name="Eastwood D.C."/>
            <person name="Foster G.D."/>
            <person name="Sonnenberg A.S."/>
            <person name="Cullen D."/>
            <person name="de Vries R.P."/>
            <person name="Lundell T."/>
            <person name="Hibbett D.S."/>
            <person name="Henrissat B."/>
            <person name="Burton K.S."/>
            <person name="Kerrigan R.W."/>
            <person name="Challen M.P."/>
            <person name="Grigoriev I.V."/>
            <person name="Martin F."/>
        </authorList>
    </citation>
    <scope>NUCLEOTIDE SEQUENCE [LARGE SCALE GENOMIC DNA]</scope>
    <source>
        <strain evidence="3">JB137-S8 / ATCC MYA-4627 / FGSC 10392</strain>
    </source>
</reference>
<dbReference type="GeneID" id="18826777"/>
<dbReference type="PANTHER" id="PTHR39214:SF1">
    <property type="entry name" value="MICROBODY (PEROXISOME) BIOGENESIS PROTEIN PEROXIN 8 (EUROFUNG)"/>
    <property type="match status" value="1"/>
</dbReference>
<dbReference type="AlphaFoldDB" id="K5WUH8"/>
<dbReference type="OMA" id="LMVQWRQ"/>
<dbReference type="InterPro" id="IPR055334">
    <property type="entry name" value="PEX8-like"/>
</dbReference>
<dbReference type="Proteomes" id="UP000008493">
    <property type="component" value="Unassembled WGS sequence"/>
</dbReference>
<evidence type="ECO:0000313" key="3">
    <source>
        <dbReference type="Proteomes" id="UP000008493"/>
    </source>
</evidence>
<dbReference type="HOGENOM" id="CLU_015601_0_0_1"/>
<dbReference type="OrthoDB" id="2357318at2759"/>
<dbReference type="KEGG" id="abp:AGABI1DRAFT128236"/>
<dbReference type="STRING" id="597362.K5WUH8"/>
<feature type="region of interest" description="Disordered" evidence="1">
    <location>
        <begin position="734"/>
        <end position="755"/>
    </location>
</feature>
<dbReference type="PANTHER" id="PTHR39214">
    <property type="entry name" value="MICROBODY (PEROXISOME) BIOGENESIS PROTEIN PEROXIN 8 (EUROFUNG)"/>
    <property type="match status" value="1"/>
</dbReference>
<evidence type="ECO:0008006" key="4">
    <source>
        <dbReference type="Google" id="ProtNLM"/>
    </source>
</evidence>
<evidence type="ECO:0000313" key="2">
    <source>
        <dbReference type="EMBL" id="EKM79071.1"/>
    </source>
</evidence>
<sequence>MDRAYTNLLAQLHTTSPSLPLATIQSALAHYLANLAPLPTPLAATAVSSALYLAQPFTNEKLQSLLTAFRHAIHLKYRGIKEDIKTRPRIENLFSKSLNGALSSWVTDVVKGTQGGHHILRLSSLSGLLLGIHDLETESGTLSNRDQIQLGSARSALEDELIIATAEVMDAHSPRPTPESSGGWESEFQPSDRDVLTMALLVASHSLPLVSPTKLQILPLHSLIHLVVVTISSTLHSGKFLRELATSIVRQDEHLVHIPPNAPLAQTLRSITASPVLGSAASLTRLGAHSLRLLLGSRSTSRVTKGLSASMETLDILRDMAMQIEEDWNKGHLVDVLEHDIAPATRPITQAIWTTLKTLLFSVVMISEAILSSVVYIKPASSPYNQASTTSSELALQVLHIFSHFSFIISQFGGVTSTSPGFEQLKKTFYLALDILSQVDSASYGGQSRNSLPEDYVRDQSLFLQSPSFTNAPKSIKNSKKAIVLASIEQLVPALSEDCIREHVLDICLPHLSEVSHRETFESAHSVILAVFASHAQQRQRQSVVVSDRVDLLSAYSENNDFIKKMVPFYARCLIENSAEGKLITTQLRMAYSALVRCASASGLNVDTVPVEASTLAWYCIQLLVDAIQFKENIEVDQERLNRLLLMLISSIPSLPLVLMLQALEEIKSIITSLPPPSPSSSNTDDLTEKKIIEPNELVKALFDELIERVGYREKSAVMQWWYRNQLALSFQNSSNVSSEDNHGEVETATLPQGE</sequence>
<protein>
    <recommendedName>
        <fullName evidence="4">Peroxisomal membrane protein PEX17</fullName>
    </recommendedName>
</protein>